<feature type="domain" description="Transglutaminase-like" evidence="2">
    <location>
        <begin position="400"/>
        <end position="471"/>
    </location>
</feature>
<feature type="transmembrane region" description="Helical" evidence="1">
    <location>
        <begin position="548"/>
        <end position="569"/>
    </location>
</feature>
<comment type="caution">
    <text evidence="3">The sequence shown here is derived from an EMBL/GenBank/DDBJ whole genome shotgun (WGS) entry which is preliminary data.</text>
</comment>
<gene>
    <name evidence="3" type="ORF">Loak_0076</name>
</gene>
<dbReference type="InterPro" id="IPR052901">
    <property type="entry name" value="Bact_TGase-like"/>
</dbReference>
<dbReference type="PANTHER" id="PTHR42736:SF1">
    <property type="entry name" value="PROTEIN-GLUTAMINE GAMMA-GLUTAMYLTRANSFERASE"/>
    <property type="match status" value="1"/>
</dbReference>
<proteinExistence type="predicted"/>
<dbReference type="InterPro" id="IPR021878">
    <property type="entry name" value="TgpA_N"/>
</dbReference>
<dbReference type="SMART" id="SM00460">
    <property type="entry name" value="TGc"/>
    <property type="match status" value="1"/>
</dbReference>
<evidence type="ECO:0000313" key="3">
    <source>
        <dbReference type="EMBL" id="KTD44565.1"/>
    </source>
</evidence>
<feature type="transmembrane region" description="Helical" evidence="1">
    <location>
        <begin position="111"/>
        <end position="143"/>
    </location>
</feature>
<dbReference type="RefSeq" id="WP_035895510.1">
    <property type="nucleotide sequence ID" value="NZ_LCUA01000010.1"/>
</dbReference>
<dbReference type="PATRIC" id="fig|29423.5.peg.81"/>
<protein>
    <submittedName>
        <fullName evidence="3">Transglutaminase</fullName>
    </submittedName>
</protein>
<keyword evidence="1" id="KW-0812">Transmembrane</keyword>
<evidence type="ECO:0000259" key="2">
    <source>
        <dbReference type="SMART" id="SM00460"/>
    </source>
</evidence>
<dbReference type="SUPFAM" id="SSF54001">
    <property type="entry name" value="Cysteine proteinases"/>
    <property type="match status" value="1"/>
</dbReference>
<reference evidence="3 4" key="1">
    <citation type="submission" date="2015-11" db="EMBL/GenBank/DDBJ databases">
        <title>Genomic analysis of 38 Legionella species identifies large and diverse effector repertoires.</title>
        <authorList>
            <person name="Burstein D."/>
            <person name="Amaro F."/>
            <person name="Zusman T."/>
            <person name="Lifshitz Z."/>
            <person name="Cohen O."/>
            <person name="Gilbert J.A."/>
            <person name="Pupko T."/>
            <person name="Shuman H.A."/>
            <person name="Segal G."/>
        </authorList>
    </citation>
    <scope>NUCLEOTIDE SEQUENCE [LARGE SCALE GENOMIC DNA]</scope>
    <source>
        <strain evidence="3 4">Oak Ridge-10</strain>
    </source>
</reference>
<dbReference type="AlphaFoldDB" id="A0A0W0XJA4"/>
<name>A0A0W0XJA4_9GAMM</name>
<dbReference type="Gene3D" id="3.10.620.30">
    <property type="match status" value="1"/>
</dbReference>
<feature type="transmembrane region" description="Helical" evidence="1">
    <location>
        <begin position="20"/>
        <end position="44"/>
    </location>
</feature>
<keyword evidence="1" id="KW-0472">Membrane</keyword>
<dbReference type="Pfam" id="PF01841">
    <property type="entry name" value="Transglut_core"/>
    <property type="match status" value="1"/>
</dbReference>
<accession>A0A0W0XJA4</accession>
<feature type="transmembrane region" description="Helical" evidence="1">
    <location>
        <begin position="80"/>
        <end position="99"/>
    </location>
</feature>
<organism evidence="3 4">
    <name type="scientific">Legionella oakridgensis</name>
    <dbReference type="NCBI Taxonomy" id="29423"/>
    <lineage>
        <taxon>Bacteria</taxon>
        <taxon>Pseudomonadati</taxon>
        <taxon>Pseudomonadota</taxon>
        <taxon>Gammaproteobacteria</taxon>
        <taxon>Legionellales</taxon>
        <taxon>Legionellaceae</taxon>
        <taxon>Legionella</taxon>
    </lineage>
</organism>
<evidence type="ECO:0000256" key="1">
    <source>
        <dbReference type="SAM" id="Phobius"/>
    </source>
</evidence>
<feature type="transmembrane region" description="Helical" evidence="1">
    <location>
        <begin position="163"/>
        <end position="181"/>
    </location>
</feature>
<dbReference type="InterPro" id="IPR002931">
    <property type="entry name" value="Transglutaminase-like"/>
</dbReference>
<dbReference type="Pfam" id="PF11992">
    <property type="entry name" value="TgpA_N"/>
    <property type="match status" value="1"/>
</dbReference>
<evidence type="ECO:0000313" key="4">
    <source>
        <dbReference type="Proteomes" id="UP000054858"/>
    </source>
</evidence>
<dbReference type="Proteomes" id="UP000054858">
    <property type="component" value="Unassembled WGS sequence"/>
</dbReference>
<dbReference type="EMBL" id="LNYP01000002">
    <property type="protein sequence ID" value="KTD44565.1"/>
    <property type="molecule type" value="Genomic_DNA"/>
</dbReference>
<dbReference type="InterPro" id="IPR038765">
    <property type="entry name" value="Papain-like_cys_pep_sf"/>
</dbReference>
<dbReference type="PANTHER" id="PTHR42736">
    <property type="entry name" value="PROTEIN-GLUTAMINE GAMMA-GLUTAMYLTRANSFERASE"/>
    <property type="match status" value="1"/>
</dbReference>
<keyword evidence="1" id="KW-1133">Transmembrane helix</keyword>
<sequence>MNHYFHEQIPPGLLRHTLFIMGFCFLPFVNITPWWLTMLAIGVISYRVTANVYHRFLLPKWLHILLVFGVIALLRWYYGSFFSSGFFIGFLMAFFWLKVIEIHRMRDLRMVALACFYVIFTALIIHISLWILLYMILALLAVLSLLLKFERPSASTIQLSRQSASFVLLAIPASTILFFLFPRLTDPLWQVHLPMYGKTGFKENLSPGAISSLFPDDHTVMRVTFKKPMSSFNIYWYGLILNHYNGITWTSQPQAYNDFLPLAHLPSKQEGEYEILLEPHQKLWMFYMREPAAGWPRLRFSPSYGLTSLKEETINQRMTYALTTQNPHYRPLNPKSMQRYLQLPSQGNPKLRAWAIKEKLGKDPSQFISQILKYIHHEPFWYTLNPKLINTSTHSLDEFWFNTREGYCEHYASSVAFILRAAGIPARVVIGYYGGEWNPLGQYLKVRQKDAHAWLEYWQEGLGWQRLDPTTAIAPQRIDERILQENDTLSTALDWNYYRFKLSWLETIRLRLETMQFFWERWLLFYNQEQQQSLLQTLGLGHWDWGRLLQLWTASFLLFLFLGSMWLYWQKRIQDPLLKEYHRLQHELQRLNIKTTPPATLRQQWQALAHQKPQWRSMIEDHLRRYETLRLQSSDNNSPACRKALQTLFKSLRKTIKKL</sequence>
<feature type="transmembrane region" description="Helical" evidence="1">
    <location>
        <begin position="56"/>
        <end position="74"/>
    </location>
</feature>